<accession>A0ABR4N643</accession>
<feature type="compositionally biased region" description="Low complexity" evidence="3">
    <location>
        <begin position="72"/>
        <end position="93"/>
    </location>
</feature>
<evidence type="ECO:0000256" key="1">
    <source>
        <dbReference type="ARBA" id="ARBA00022741"/>
    </source>
</evidence>
<evidence type="ECO:0000313" key="4">
    <source>
        <dbReference type="EMBL" id="KAL2915022.1"/>
    </source>
</evidence>
<dbReference type="SMART" id="SM00178">
    <property type="entry name" value="SAR"/>
    <property type="match status" value="1"/>
</dbReference>
<dbReference type="InterPro" id="IPR005225">
    <property type="entry name" value="Small_GTP-bd"/>
</dbReference>
<evidence type="ECO:0000313" key="5">
    <source>
        <dbReference type="Proteomes" id="UP001527925"/>
    </source>
</evidence>
<feature type="region of interest" description="Disordered" evidence="3">
    <location>
        <begin position="57"/>
        <end position="173"/>
    </location>
</feature>
<dbReference type="PANTHER" id="PTHR11711">
    <property type="entry name" value="ADP RIBOSYLATION FACTOR-RELATED"/>
    <property type="match status" value="1"/>
</dbReference>
<name>A0ABR4N643_9FUNG</name>
<keyword evidence="5" id="KW-1185">Reference proteome</keyword>
<proteinExistence type="predicted"/>
<dbReference type="Pfam" id="PF00025">
    <property type="entry name" value="Arf"/>
    <property type="match status" value="1"/>
</dbReference>
<gene>
    <name evidence="4" type="ORF">HK105_205344</name>
</gene>
<organism evidence="4 5">
    <name type="scientific">Polyrhizophydium stewartii</name>
    <dbReference type="NCBI Taxonomy" id="2732419"/>
    <lineage>
        <taxon>Eukaryota</taxon>
        <taxon>Fungi</taxon>
        <taxon>Fungi incertae sedis</taxon>
        <taxon>Chytridiomycota</taxon>
        <taxon>Chytridiomycota incertae sedis</taxon>
        <taxon>Chytridiomycetes</taxon>
        <taxon>Rhizophydiales</taxon>
        <taxon>Rhizophydiales incertae sedis</taxon>
        <taxon>Polyrhizophydium</taxon>
    </lineage>
</organism>
<dbReference type="SMART" id="SM00177">
    <property type="entry name" value="ARF"/>
    <property type="match status" value="1"/>
</dbReference>
<dbReference type="EMBL" id="JADGIZ020000027">
    <property type="protein sequence ID" value="KAL2915022.1"/>
    <property type="molecule type" value="Genomic_DNA"/>
</dbReference>
<comment type="caution">
    <text evidence="4">The sequence shown here is derived from an EMBL/GenBank/DDBJ whole genome shotgun (WGS) entry which is preliminary data.</text>
</comment>
<dbReference type="SUPFAM" id="SSF52540">
    <property type="entry name" value="P-loop containing nucleoside triphosphate hydrolases"/>
    <property type="match status" value="1"/>
</dbReference>
<keyword evidence="2" id="KW-0342">GTP-binding</keyword>
<dbReference type="InterPro" id="IPR027417">
    <property type="entry name" value="P-loop_NTPase"/>
</dbReference>
<evidence type="ECO:0000256" key="3">
    <source>
        <dbReference type="SAM" id="MobiDB-lite"/>
    </source>
</evidence>
<dbReference type="InterPro" id="IPR024156">
    <property type="entry name" value="Small_GTPase_ARF"/>
</dbReference>
<feature type="region of interest" description="Disordered" evidence="3">
    <location>
        <begin position="1"/>
        <end position="22"/>
    </location>
</feature>
<feature type="compositionally biased region" description="Polar residues" evidence="3">
    <location>
        <begin position="94"/>
        <end position="112"/>
    </location>
</feature>
<evidence type="ECO:0000256" key="2">
    <source>
        <dbReference type="ARBA" id="ARBA00023134"/>
    </source>
</evidence>
<dbReference type="PRINTS" id="PR00328">
    <property type="entry name" value="SAR1GTPBP"/>
</dbReference>
<reference evidence="4 5" key="1">
    <citation type="submission" date="2023-09" db="EMBL/GenBank/DDBJ databases">
        <title>Pangenome analysis of Batrachochytrium dendrobatidis and related Chytrids.</title>
        <authorList>
            <person name="Yacoub M.N."/>
            <person name="Stajich J.E."/>
            <person name="James T.Y."/>
        </authorList>
    </citation>
    <scope>NUCLEOTIDE SEQUENCE [LARGE SCALE GENOMIC DNA]</scope>
    <source>
        <strain evidence="4 5">JEL0888</strain>
    </source>
</reference>
<dbReference type="CDD" id="cd00878">
    <property type="entry name" value="Arf_Arl"/>
    <property type="match status" value="1"/>
</dbReference>
<protein>
    <submittedName>
        <fullName evidence="4">Uncharacterized protein</fullName>
    </submittedName>
</protein>
<dbReference type="Gene3D" id="3.40.50.300">
    <property type="entry name" value="P-loop containing nucleotide triphosphate hydrolases"/>
    <property type="match status" value="1"/>
</dbReference>
<dbReference type="Proteomes" id="UP001527925">
    <property type="component" value="Unassembled WGS sequence"/>
</dbReference>
<keyword evidence="1" id="KW-0547">Nucleotide-binding</keyword>
<sequence>MAADKAAAAEVEGGTADRGASDAEIEMSNLSAAKSPRTVYFGPNVVVQIKNFFDLDEDKIDDSDGGPGPSGVGPSPTSSGAADSSSDKAGGPSHSSAPANSRASSMSLSILTKQFPHPGPRRRPQPDPGAPARAEPIANPWLSIEEMPKRTPVKRGDRPPLIPRDAPLPKPDRTLLSYLPPTIAQMLTPSPTWVLMMGPSGVGKTSLFYRLRNQVYRKRKTIGFNSHTEKLNGTSFMLMDIGGQKKTRELLPFYYSSCHALIYVVDSADRAALDDAYEMLYVILDDPAFPPKVPMVVLCNKQDLPDAMSPREIVDALDIEKITGRLISVRPCTKKDWDLPLHESLTWISNVVKGEIKPPL</sequence>
<dbReference type="NCBIfam" id="TIGR00231">
    <property type="entry name" value="small_GTP"/>
    <property type="match status" value="1"/>
</dbReference>
<feature type="compositionally biased region" description="Basic and acidic residues" evidence="3">
    <location>
        <begin position="146"/>
        <end position="158"/>
    </location>
</feature>
<dbReference type="InterPro" id="IPR006689">
    <property type="entry name" value="Small_GTPase_ARF/SAR"/>
</dbReference>
<feature type="compositionally biased region" description="Pro residues" evidence="3">
    <location>
        <begin position="160"/>
        <end position="169"/>
    </location>
</feature>
<dbReference type="PROSITE" id="PS51417">
    <property type="entry name" value="ARF"/>
    <property type="match status" value="1"/>
</dbReference>